<reference evidence="2 3" key="1">
    <citation type="submission" date="2015-10" db="EMBL/GenBank/DDBJ databases">
        <title>Full genome of DAOMC 229536 Phialocephala scopiformis, a fungal endophyte of spruce producing the potent anti-insectan compound rugulosin.</title>
        <authorList>
            <consortium name="DOE Joint Genome Institute"/>
            <person name="Walker A.K."/>
            <person name="Frasz S.L."/>
            <person name="Seifert K.A."/>
            <person name="Miller J.D."/>
            <person name="Mondo S.J."/>
            <person name="Labutti K."/>
            <person name="Lipzen A."/>
            <person name="Dockter R."/>
            <person name="Kennedy M."/>
            <person name="Grigoriev I.V."/>
            <person name="Spatafora J.W."/>
        </authorList>
    </citation>
    <scope>NUCLEOTIDE SEQUENCE [LARGE SCALE GENOMIC DNA]</scope>
    <source>
        <strain evidence="2 3">CBS 120377</strain>
    </source>
</reference>
<dbReference type="AlphaFoldDB" id="A0A194XL18"/>
<gene>
    <name evidence="2" type="ORF">LY89DRAFT_779523</name>
</gene>
<feature type="signal peptide" evidence="1">
    <location>
        <begin position="1"/>
        <end position="17"/>
    </location>
</feature>
<organism evidence="2 3">
    <name type="scientific">Mollisia scopiformis</name>
    <name type="common">Conifer needle endophyte fungus</name>
    <name type="synonym">Phialocephala scopiformis</name>
    <dbReference type="NCBI Taxonomy" id="149040"/>
    <lineage>
        <taxon>Eukaryota</taxon>
        <taxon>Fungi</taxon>
        <taxon>Dikarya</taxon>
        <taxon>Ascomycota</taxon>
        <taxon>Pezizomycotina</taxon>
        <taxon>Leotiomycetes</taxon>
        <taxon>Helotiales</taxon>
        <taxon>Mollisiaceae</taxon>
        <taxon>Mollisia</taxon>
    </lineage>
</organism>
<dbReference type="RefSeq" id="XP_018075181.1">
    <property type="nucleotide sequence ID" value="XM_018222301.1"/>
</dbReference>
<evidence type="ECO:0000313" key="2">
    <source>
        <dbReference type="EMBL" id="KUJ20826.1"/>
    </source>
</evidence>
<accession>A0A194XL18</accession>
<evidence type="ECO:0000313" key="3">
    <source>
        <dbReference type="Proteomes" id="UP000070700"/>
    </source>
</evidence>
<dbReference type="Proteomes" id="UP000070700">
    <property type="component" value="Unassembled WGS sequence"/>
</dbReference>
<proteinExistence type="predicted"/>
<keyword evidence="3" id="KW-1185">Reference proteome</keyword>
<dbReference type="EMBL" id="KQ947409">
    <property type="protein sequence ID" value="KUJ20826.1"/>
    <property type="molecule type" value="Genomic_DNA"/>
</dbReference>
<dbReference type="GeneID" id="28832027"/>
<evidence type="ECO:0000256" key="1">
    <source>
        <dbReference type="SAM" id="SignalP"/>
    </source>
</evidence>
<feature type="chain" id="PRO_5008268371" evidence="1">
    <location>
        <begin position="18"/>
        <end position="181"/>
    </location>
</feature>
<sequence>MILSPLVQWLLVAGASAIPHAENKRAATSDVTIYAYGSTIAGRPILADSSGNAYVSNAEVQPANLSSITWSISPKGTADWTVTLNSTNSTTTTSGVFYIIPSDDSYEPVGFVINGTTPSGTVTSGFLTYGSVVQYKADSVLTSEFWAEEIEGTDQYLIKWNADGSHKDGAIPVTLQTTGPS</sequence>
<dbReference type="OrthoDB" id="5230873at2759"/>
<dbReference type="KEGG" id="psco:LY89DRAFT_779523"/>
<keyword evidence="1" id="KW-0732">Signal</keyword>
<dbReference type="InParanoid" id="A0A194XL18"/>
<protein>
    <submittedName>
        <fullName evidence="2">Uncharacterized protein</fullName>
    </submittedName>
</protein>
<name>A0A194XL18_MOLSC</name>